<keyword evidence="3" id="KW-0238">DNA-binding</keyword>
<evidence type="ECO:0000313" key="7">
    <source>
        <dbReference type="Proteomes" id="UP000193391"/>
    </source>
</evidence>
<dbReference type="Gene3D" id="3.40.190.10">
    <property type="entry name" value="Periplasmic binding protein-like II"/>
    <property type="match status" value="2"/>
</dbReference>
<dbReference type="GO" id="GO:0006351">
    <property type="term" value="P:DNA-templated transcription"/>
    <property type="evidence" value="ECO:0007669"/>
    <property type="project" value="TreeGrafter"/>
</dbReference>
<dbReference type="InterPro" id="IPR036388">
    <property type="entry name" value="WH-like_DNA-bd_sf"/>
</dbReference>
<proteinExistence type="inferred from homology"/>
<comment type="similarity">
    <text evidence="1">Belongs to the LysR transcriptional regulatory family.</text>
</comment>
<dbReference type="STRING" id="1293891.TMES_14120"/>
<dbReference type="CDD" id="cd08432">
    <property type="entry name" value="PBP2_GcdR_TrpI_HvrB_AmpR_like"/>
    <property type="match status" value="1"/>
</dbReference>
<keyword evidence="7" id="KW-1185">Reference proteome</keyword>
<dbReference type="GO" id="GO:0003700">
    <property type="term" value="F:DNA-binding transcription factor activity"/>
    <property type="evidence" value="ECO:0007669"/>
    <property type="project" value="InterPro"/>
</dbReference>
<keyword evidence="2" id="KW-0805">Transcription regulation</keyword>
<evidence type="ECO:0000256" key="3">
    <source>
        <dbReference type="ARBA" id="ARBA00023125"/>
    </source>
</evidence>
<dbReference type="AlphaFoldDB" id="A0A1Y2KYT6"/>
<evidence type="ECO:0000256" key="4">
    <source>
        <dbReference type="ARBA" id="ARBA00023163"/>
    </source>
</evidence>
<accession>A0A1Y2KYT6</accession>
<dbReference type="InterPro" id="IPR036390">
    <property type="entry name" value="WH_DNA-bd_sf"/>
</dbReference>
<dbReference type="Pfam" id="PF03466">
    <property type="entry name" value="LysR_substrate"/>
    <property type="match status" value="1"/>
</dbReference>
<gene>
    <name evidence="6" type="ORF">TMES_14120</name>
</gene>
<name>A0A1Y2KYT6_9PROT</name>
<sequence length="302" mass="33606">MGKAPRKPLPPLKSLLTFEAAARHVSFSQAAEELNVTPSAVSHQIQLLEARLGVQLFERHAGRIRLTRDAASYAASLGKAFDQMVVATDVLAPPASAGHLDLLSGHSFAARWLQPNLAGFRDANPTVQIRLQTFSRLEELAERRFDVAICYGEPPVDRKNVHPLLTERIMPLCSPSYARRSGLSDLQDLLRASLVHSDNALTWKDYLARFELDLPDNHKGLWLDRSTLALEAAAEGQGVVLESIFLAQAELASGRLISPFDEMVYGVELTSYFLAFGANFQRKPIAKRFRSWIRKYIAESQI</sequence>
<dbReference type="InterPro" id="IPR058163">
    <property type="entry name" value="LysR-type_TF_proteobact-type"/>
</dbReference>
<dbReference type="PANTHER" id="PTHR30537">
    <property type="entry name" value="HTH-TYPE TRANSCRIPTIONAL REGULATOR"/>
    <property type="match status" value="1"/>
</dbReference>
<dbReference type="Pfam" id="PF00126">
    <property type="entry name" value="HTH_1"/>
    <property type="match status" value="1"/>
</dbReference>
<dbReference type="RefSeq" id="WP_085583661.1">
    <property type="nucleotide sequence ID" value="NZ_JFKA01000006.1"/>
</dbReference>
<reference evidence="6 7" key="1">
    <citation type="submission" date="2014-03" db="EMBL/GenBank/DDBJ databases">
        <title>The draft genome sequence of Thalassospira mesophila JCM 18969.</title>
        <authorList>
            <person name="Lai Q."/>
            <person name="Shao Z."/>
        </authorList>
    </citation>
    <scope>NUCLEOTIDE SEQUENCE [LARGE SCALE GENOMIC DNA]</scope>
    <source>
        <strain evidence="6 7">JCM 18969</strain>
    </source>
</reference>
<dbReference type="InterPro" id="IPR000847">
    <property type="entry name" value="LysR_HTH_N"/>
</dbReference>
<protein>
    <recommendedName>
        <fullName evidence="5">HTH lysR-type domain-containing protein</fullName>
    </recommendedName>
</protein>
<keyword evidence="4" id="KW-0804">Transcription</keyword>
<dbReference type="SUPFAM" id="SSF53850">
    <property type="entry name" value="Periplasmic binding protein-like II"/>
    <property type="match status" value="1"/>
</dbReference>
<evidence type="ECO:0000256" key="1">
    <source>
        <dbReference type="ARBA" id="ARBA00009437"/>
    </source>
</evidence>
<dbReference type="GO" id="GO:0043565">
    <property type="term" value="F:sequence-specific DNA binding"/>
    <property type="evidence" value="ECO:0007669"/>
    <property type="project" value="TreeGrafter"/>
</dbReference>
<dbReference type="SUPFAM" id="SSF46785">
    <property type="entry name" value="Winged helix' DNA-binding domain"/>
    <property type="match status" value="1"/>
</dbReference>
<organism evidence="6 7">
    <name type="scientific">Thalassospira mesophila</name>
    <dbReference type="NCBI Taxonomy" id="1293891"/>
    <lineage>
        <taxon>Bacteria</taxon>
        <taxon>Pseudomonadati</taxon>
        <taxon>Pseudomonadota</taxon>
        <taxon>Alphaproteobacteria</taxon>
        <taxon>Rhodospirillales</taxon>
        <taxon>Thalassospiraceae</taxon>
        <taxon>Thalassospira</taxon>
    </lineage>
</organism>
<dbReference type="OrthoDB" id="9794694at2"/>
<dbReference type="InterPro" id="IPR005119">
    <property type="entry name" value="LysR_subst-bd"/>
</dbReference>
<dbReference type="PROSITE" id="PS50931">
    <property type="entry name" value="HTH_LYSR"/>
    <property type="match status" value="1"/>
</dbReference>
<feature type="domain" description="HTH lysR-type" evidence="5">
    <location>
        <begin position="10"/>
        <end position="67"/>
    </location>
</feature>
<dbReference type="Proteomes" id="UP000193391">
    <property type="component" value="Unassembled WGS sequence"/>
</dbReference>
<dbReference type="PANTHER" id="PTHR30537:SF5">
    <property type="entry name" value="HTH-TYPE TRANSCRIPTIONAL ACTIVATOR TTDR-RELATED"/>
    <property type="match status" value="1"/>
</dbReference>
<dbReference type="EMBL" id="JFKA01000006">
    <property type="protein sequence ID" value="OSQ37358.1"/>
    <property type="molecule type" value="Genomic_DNA"/>
</dbReference>
<evidence type="ECO:0000313" key="6">
    <source>
        <dbReference type="EMBL" id="OSQ37358.1"/>
    </source>
</evidence>
<comment type="caution">
    <text evidence="6">The sequence shown here is derived from an EMBL/GenBank/DDBJ whole genome shotgun (WGS) entry which is preliminary data.</text>
</comment>
<dbReference type="Gene3D" id="1.10.10.10">
    <property type="entry name" value="Winged helix-like DNA-binding domain superfamily/Winged helix DNA-binding domain"/>
    <property type="match status" value="1"/>
</dbReference>
<dbReference type="PRINTS" id="PR00039">
    <property type="entry name" value="HTHLYSR"/>
</dbReference>
<evidence type="ECO:0000259" key="5">
    <source>
        <dbReference type="PROSITE" id="PS50931"/>
    </source>
</evidence>
<evidence type="ECO:0000256" key="2">
    <source>
        <dbReference type="ARBA" id="ARBA00023015"/>
    </source>
</evidence>